<feature type="compositionally biased region" description="Basic residues" evidence="1">
    <location>
        <begin position="119"/>
        <end position="132"/>
    </location>
</feature>
<reference evidence="2 3" key="1">
    <citation type="journal article" date="2012" name="Genome Biol.">
        <title>Genome and low-iron response of an oceanic diatom adapted to chronic iron limitation.</title>
        <authorList>
            <person name="Lommer M."/>
            <person name="Specht M."/>
            <person name="Roy A.S."/>
            <person name="Kraemer L."/>
            <person name="Andreson R."/>
            <person name="Gutowska M.A."/>
            <person name="Wolf J."/>
            <person name="Bergner S.V."/>
            <person name="Schilhabel M.B."/>
            <person name="Klostermeier U.C."/>
            <person name="Beiko R.G."/>
            <person name="Rosenstiel P."/>
            <person name="Hippler M."/>
            <person name="Laroche J."/>
        </authorList>
    </citation>
    <scope>NUCLEOTIDE SEQUENCE [LARGE SCALE GENOMIC DNA]</scope>
    <source>
        <strain evidence="2 3">CCMP1005</strain>
    </source>
</reference>
<feature type="region of interest" description="Disordered" evidence="1">
    <location>
        <begin position="40"/>
        <end position="69"/>
    </location>
</feature>
<sequence length="154" mass="17078">MPAAHRPPAFFVYISEDDDGPAEPLTSEMLTSIVQGFHVEPNGQVDGSMGNQLKDETQTKSTRRTKHNECSASNFVVLLNSVRPASGGRSPHTRSSSLQTPKRSHLTPRSDESGQCWAPKKRSANATRRSRDHRSTQMAAKNEGRSHLPKKRLF</sequence>
<name>K0RN93_THAOC</name>
<feature type="region of interest" description="Disordered" evidence="1">
    <location>
        <begin position="81"/>
        <end position="154"/>
    </location>
</feature>
<evidence type="ECO:0000256" key="1">
    <source>
        <dbReference type="SAM" id="MobiDB-lite"/>
    </source>
</evidence>
<dbReference type="Proteomes" id="UP000266841">
    <property type="component" value="Unassembled WGS sequence"/>
</dbReference>
<gene>
    <name evidence="2" type="ORF">THAOC_25082</name>
</gene>
<dbReference type="EMBL" id="AGNL01034548">
    <property type="protein sequence ID" value="EJK55208.1"/>
    <property type="molecule type" value="Genomic_DNA"/>
</dbReference>
<comment type="caution">
    <text evidence="2">The sequence shown here is derived from an EMBL/GenBank/DDBJ whole genome shotgun (WGS) entry which is preliminary data.</text>
</comment>
<protein>
    <submittedName>
        <fullName evidence="2">Uncharacterized protein</fullName>
    </submittedName>
</protein>
<evidence type="ECO:0000313" key="2">
    <source>
        <dbReference type="EMBL" id="EJK55208.1"/>
    </source>
</evidence>
<evidence type="ECO:0000313" key="3">
    <source>
        <dbReference type="Proteomes" id="UP000266841"/>
    </source>
</evidence>
<keyword evidence="3" id="KW-1185">Reference proteome</keyword>
<accession>K0RN93</accession>
<proteinExistence type="predicted"/>
<dbReference type="AlphaFoldDB" id="K0RN93"/>
<organism evidence="2 3">
    <name type="scientific">Thalassiosira oceanica</name>
    <name type="common">Marine diatom</name>
    <dbReference type="NCBI Taxonomy" id="159749"/>
    <lineage>
        <taxon>Eukaryota</taxon>
        <taxon>Sar</taxon>
        <taxon>Stramenopiles</taxon>
        <taxon>Ochrophyta</taxon>
        <taxon>Bacillariophyta</taxon>
        <taxon>Coscinodiscophyceae</taxon>
        <taxon>Thalassiosirophycidae</taxon>
        <taxon>Thalassiosirales</taxon>
        <taxon>Thalassiosiraceae</taxon>
        <taxon>Thalassiosira</taxon>
    </lineage>
</organism>